<dbReference type="Proteomes" id="UP000242015">
    <property type="component" value="Unassembled WGS sequence"/>
</dbReference>
<gene>
    <name evidence="1" type="ORF">B9Q04_12125</name>
</gene>
<name>A0A2R6C8L1_9ARCH</name>
<evidence type="ECO:0000313" key="1">
    <source>
        <dbReference type="EMBL" id="PSO07204.1"/>
    </source>
</evidence>
<protein>
    <recommendedName>
        <fullName evidence="3">DDE domain-containing protein</fullName>
    </recommendedName>
</protein>
<dbReference type="AlphaFoldDB" id="A0A2R6C8L1"/>
<dbReference type="EMBL" id="NEXF01000302">
    <property type="protein sequence ID" value="PSO07204.1"/>
    <property type="molecule type" value="Genomic_DNA"/>
</dbReference>
<organism evidence="1 2">
    <name type="scientific">Candidatus Marsarchaeota G2 archaeon BE_D</name>
    <dbReference type="NCBI Taxonomy" id="1978158"/>
    <lineage>
        <taxon>Archaea</taxon>
        <taxon>Candidatus Marsarchaeota</taxon>
        <taxon>Candidatus Marsarchaeota group 2</taxon>
    </lineage>
</organism>
<comment type="caution">
    <text evidence="1">The sequence shown here is derived from an EMBL/GenBank/DDBJ whole genome shotgun (WGS) entry which is preliminary data.</text>
</comment>
<dbReference type="PANTHER" id="PTHR39967:SF1">
    <property type="entry name" value="ISH14-TYPE TRANSPOSASE HSIRS44"/>
    <property type="match status" value="1"/>
</dbReference>
<sequence>MILTDRGSWYREAVRRAGFQNHARHSFGLRCSVERFFRYLKDRTRAFYNNPKRTPSTPLVDFLELFVHWYTTWR</sequence>
<evidence type="ECO:0008006" key="3">
    <source>
        <dbReference type="Google" id="ProtNLM"/>
    </source>
</evidence>
<proteinExistence type="predicted"/>
<accession>A0A2R6C8L1</accession>
<evidence type="ECO:0000313" key="2">
    <source>
        <dbReference type="Proteomes" id="UP000242015"/>
    </source>
</evidence>
<dbReference type="PANTHER" id="PTHR39967">
    <property type="match status" value="1"/>
</dbReference>
<reference evidence="1 2" key="1">
    <citation type="submission" date="2017-04" db="EMBL/GenBank/DDBJ databases">
        <title>Novel microbial lineages endemic to geothermal iron-oxide mats fill important gaps in the evolutionary history of Archaea.</title>
        <authorList>
            <person name="Jay Z.J."/>
            <person name="Beam J.P."/>
            <person name="Dlakic M."/>
            <person name="Rusch D.B."/>
            <person name="Kozubal M.A."/>
            <person name="Inskeep W.P."/>
        </authorList>
    </citation>
    <scope>NUCLEOTIDE SEQUENCE [LARGE SCALE GENOMIC DNA]</scope>
    <source>
        <strain evidence="1">BE_D</strain>
    </source>
</reference>